<dbReference type="InterPro" id="IPR011249">
    <property type="entry name" value="Metalloenz_LuxS/M16"/>
</dbReference>
<evidence type="ECO:0000259" key="1">
    <source>
        <dbReference type="Pfam" id="PF05193"/>
    </source>
</evidence>
<dbReference type="NCBIfam" id="NF047422">
    <property type="entry name" value="YfmF_fam"/>
    <property type="match status" value="1"/>
</dbReference>
<evidence type="ECO:0000313" key="3">
    <source>
        <dbReference type="Proteomes" id="UP000516046"/>
    </source>
</evidence>
<proteinExistence type="predicted"/>
<dbReference type="AlphaFoldDB" id="A0A7G9WJ62"/>
<dbReference type="GO" id="GO:0046872">
    <property type="term" value="F:metal ion binding"/>
    <property type="evidence" value="ECO:0007669"/>
    <property type="project" value="InterPro"/>
</dbReference>
<dbReference type="Gene3D" id="3.30.830.10">
    <property type="entry name" value="Metalloenzyme, LuxS/M16 peptidase-like"/>
    <property type="match status" value="2"/>
</dbReference>
<reference evidence="2 3" key="1">
    <citation type="submission" date="2020-08" db="EMBL/GenBank/DDBJ databases">
        <authorList>
            <person name="Ren C."/>
            <person name="Gu Y."/>
            <person name="Xu Y."/>
        </authorList>
    </citation>
    <scope>NUCLEOTIDE SEQUENCE [LARGE SCALE GENOMIC DNA]</scope>
    <source>
        <strain evidence="2 3">LBM18003</strain>
    </source>
</reference>
<organism evidence="2 3">
    <name type="scientific">Caproicibacterium amylolyticum</name>
    <dbReference type="NCBI Taxonomy" id="2766537"/>
    <lineage>
        <taxon>Bacteria</taxon>
        <taxon>Bacillati</taxon>
        <taxon>Bacillota</taxon>
        <taxon>Clostridia</taxon>
        <taxon>Eubacteriales</taxon>
        <taxon>Oscillospiraceae</taxon>
        <taxon>Caproicibacterium</taxon>
    </lineage>
</organism>
<dbReference type="Pfam" id="PF05193">
    <property type="entry name" value="Peptidase_M16_C"/>
    <property type="match status" value="1"/>
</dbReference>
<name>A0A7G9WJ62_9FIRM</name>
<dbReference type="InterPro" id="IPR050361">
    <property type="entry name" value="MPP/UQCRC_Complex"/>
</dbReference>
<dbReference type="InterPro" id="IPR007863">
    <property type="entry name" value="Peptidase_M16_C"/>
</dbReference>
<keyword evidence="3" id="KW-1185">Reference proteome</keyword>
<protein>
    <submittedName>
        <fullName evidence="2">Insulinase family protein</fullName>
    </submittedName>
</protein>
<evidence type="ECO:0000313" key="2">
    <source>
        <dbReference type="EMBL" id="QNO18724.1"/>
    </source>
</evidence>
<sequence>MVNKVEQYTLHDGVHFRSVRNTKFKTFRISVNFLLPLQKDTAAANALLPYLLSRCTREYPDFTLMSRKMASLYGASLGADVGKLGNMQVMTVSAGGIANRYALEKEDLTAELTKVLCAALFDPVLENGLFREDDFLQEQRQTLEQIDAEISDKRAYALTRCTEIMCAEEPFGISRYGSREAVQALTRAEVTVAWKHMLKTAQVEILVLGDIEPQPVVDAFTKTFGEIERQYGPLSQARSFGRIGGIPRVTEHQDVVQGKMVLGLRVETSQENHPELVPAARLMSAIFGGTPNSRLFLNVREKMSLCYYCSSLYNSTLGLMFVQSGVEFDNMEKAEQAILEQLQAVQEGNFTDADITAAKLSMVNNYNTVEDSLAALEGWYLSQTAAAQVYTPEEYAQLVGKATREEIISTAKGVRLDTVYCLKGQEEAAN</sequence>
<dbReference type="PANTHER" id="PTHR11851:SF186">
    <property type="entry name" value="INACTIVE METALLOPROTEASE YMFF-RELATED"/>
    <property type="match status" value="1"/>
</dbReference>
<feature type="domain" description="Peptidase M16 C-terminal" evidence="1">
    <location>
        <begin position="185"/>
        <end position="360"/>
    </location>
</feature>
<gene>
    <name evidence="2" type="ORF">H6X83_03575</name>
</gene>
<dbReference type="KEGG" id="caml:H6X83_03575"/>
<dbReference type="PANTHER" id="PTHR11851">
    <property type="entry name" value="METALLOPROTEASE"/>
    <property type="match status" value="1"/>
</dbReference>
<accession>A0A7G9WJ62</accession>
<dbReference type="SUPFAM" id="SSF63411">
    <property type="entry name" value="LuxS/MPP-like metallohydrolase"/>
    <property type="match status" value="2"/>
</dbReference>
<dbReference type="EMBL" id="CP060696">
    <property type="protein sequence ID" value="QNO18724.1"/>
    <property type="molecule type" value="Genomic_DNA"/>
</dbReference>
<dbReference type="Proteomes" id="UP000516046">
    <property type="component" value="Chromosome"/>
</dbReference>